<evidence type="ECO:0000256" key="2">
    <source>
        <dbReference type="ARBA" id="ARBA00022692"/>
    </source>
</evidence>
<protein>
    <recommendedName>
        <fullName evidence="8">CD225/dispanin family protein</fullName>
    </recommendedName>
</protein>
<name>A0A2A4GA90_9FLAO</name>
<reference evidence="6 7" key="1">
    <citation type="submission" date="2017-04" db="EMBL/GenBank/DDBJ databases">
        <title>A new member of the family Flavobacteriaceae isolated from ascidians.</title>
        <authorList>
            <person name="Chen L."/>
        </authorList>
    </citation>
    <scope>NUCLEOTIDE SEQUENCE [LARGE SCALE GENOMIC DNA]</scope>
    <source>
        <strain evidence="6 7">HQA918</strain>
    </source>
</reference>
<dbReference type="OrthoDB" id="9815705at2"/>
<dbReference type="InterPro" id="IPR051423">
    <property type="entry name" value="CD225/Dispanin"/>
</dbReference>
<dbReference type="Proteomes" id="UP000219559">
    <property type="component" value="Unassembled WGS sequence"/>
</dbReference>
<sequence>MENTNMPPKPSNYLVLAIISTVLCCLPTGIASIIFATKVNEAYARGDYEVAEKNSKDAKMWAFIGIGVGALVYILYFAFVGFAFLGAASA</sequence>
<evidence type="ECO:0000256" key="3">
    <source>
        <dbReference type="ARBA" id="ARBA00022989"/>
    </source>
</evidence>
<dbReference type="Pfam" id="PF04505">
    <property type="entry name" value="CD225"/>
    <property type="match status" value="1"/>
</dbReference>
<evidence type="ECO:0008006" key="8">
    <source>
        <dbReference type="Google" id="ProtNLM"/>
    </source>
</evidence>
<accession>A0A2A4GA90</accession>
<keyword evidence="3 5" id="KW-1133">Transmembrane helix</keyword>
<keyword evidence="2 5" id="KW-0812">Transmembrane</keyword>
<dbReference type="GO" id="GO:0016020">
    <property type="term" value="C:membrane"/>
    <property type="evidence" value="ECO:0007669"/>
    <property type="project" value="UniProtKB-SubCell"/>
</dbReference>
<keyword evidence="4 5" id="KW-0472">Membrane</keyword>
<dbReference type="EMBL" id="NBWU01000002">
    <property type="protein sequence ID" value="PCE64888.1"/>
    <property type="molecule type" value="Genomic_DNA"/>
</dbReference>
<feature type="transmembrane region" description="Helical" evidence="5">
    <location>
        <begin position="60"/>
        <end position="85"/>
    </location>
</feature>
<keyword evidence="7" id="KW-1185">Reference proteome</keyword>
<proteinExistence type="predicted"/>
<evidence type="ECO:0000313" key="7">
    <source>
        <dbReference type="Proteomes" id="UP000219559"/>
    </source>
</evidence>
<feature type="transmembrane region" description="Helical" evidence="5">
    <location>
        <begin position="12"/>
        <end position="39"/>
    </location>
</feature>
<dbReference type="InterPro" id="IPR007593">
    <property type="entry name" value="CD225/Dispanin_fam"/>
</dbReference>
<comment type="caution">
    <text evidence="6">The sequence shown here is derived from an EMBL/GenBank/DDBJ whole genome shotgun (WGS) entry which is preliminary data.</text>
</comment>
<gene>
    <name evidence="6" type="ORF">B7P33_06915</name>
</gene>
<comment type="subcellular location">
    <subcellularLocation>
        <location evidence="1">Membrane</location>
    </subcellularLocation>
</comment>
<dbReference type="AlphaFoldDB" id="A0A2A4GA90"/>
<organism evidence="6 7">
    <name type="scientific">Sediminicola luteus</name>
    <dbReference type="NCBI Taxonomy" id="319238"/>
    <lineage>
        <taxon>Bacteria</taxon>
        <taxon>Pseudomonadati</taxon>
        <taxon>Bacteroidota</taxon>
        <taxon>Flavobacteriia</taxon>
        <taxon>Flavobacteriales</taxon>
        <taxon>Flavobacteriaceae</taxon>
        <taxon>Sediminicola</taxon>
    </lineage>
</organism>
<evidence type="ECO:0000256" key="4">
    <source>
        <dbReference type="ARBA" id="ARBA00023136"/>
    </source>
</evidence>
<evidence type="ECO:0000256" key="5">
    <source>
        <dbReference type="SAM" id="Phobius"/>
    </source>
</evidence>
<dbReference type="RefSeq" id="WP_097440167.1">
    <property type="nucleotide sequence ID" value="NZ_KZ300476.1"/>
</dbReference>
<dbReference type="PANTHER" id="PTHR14948:SF25">
    <property type="entry name" value="DUF4190 DOMAIN-CONTAINING PROTEIN"/>
    <property type="match status" value="1"/>
</dbReference>
<dbReference type="PANTHER" id="PTHR14948">
    <property type="entry name" value="NG5"/>
    <property type="match status" value="1"/>
</dbReference>
<evidence type="ECO:0000256" key="1">
    <source>
        <dbReference type="ARBA" id="ARBA00004370"/>
    </source>
</evidence>
<evidence type="ECO:0000313" key="6">
    <source>
        <dbReference type="EMBL" id="PCE64888.1"/>
    </source>
</evidence>